<organism evidence="1 2">
    <name type="scientific">Cryobacterium glucosi</name>
    <dbReference type="NCBI Taxonomy" id="1259175"/>
    <lineage>
        <taxon>Bacteria</taxon>
        <taxon>Bacillati</taxon>
        <taxon>Actinomycetota</taxon>
        <taxon>Actinomycetes</taxon>
        <taxon>Micrococcales</taxon>
        <taxon>Microbacteriaceae</taxon>
        <taxon>Cryobacterium</taxon>
    </lineage>
</organism>
<name>A0ABY2IPN2_9MICO</name>
<dbReference type="RefSeq" id="WP_134561360.1">
    <property type="nucleotide sequence ID" value="NZ_SOFS01000015.1"/>
</dbReference>
<accession>A0ABY2IPN2</accession>
<dbReference type="Proteomes" id="UP000297604">
    <property type="component" value="Unassembled WGS sequence"/>
</dbReference>
<dbReference type="EMBL" id="SOFS01000015">
    <property type="protein sequence ID" value="TFC21864.1"/>
    <property type="molecule type" value="Genomic_DNA"/>
</dbReference>
<evidence type="ECO:0000313" key="1">
    <source>
        <dbReference type="EMBL" id="TFC21864.1"/>
    </source>
</evidence>
<gene>
    <name evidence="1" type="ORF">E3O46_06580</name>
</gene>
<evidence type="ECO:0000313" key="2">
    <source>
        <dbReference type="Proteomes" id="UP000297604"/>
    </source>
</evidence>
<protein>
    <submittedName>
        <fullName evidence="1">Uncharacterized protein</fullName>
    </submittedName>
</protein>
<sequence length="125" mass="14499">MSWPAEGAIVNLDGGGYVRVDWDESYFDAQQEEASIYWVCFWTGDDIEQPARHDPQRITGVTSIEEVLAWLHTTKGERRFELFVETRDHTDTRESRWISYRKLIRLAGDFQPAGSSVTVNFTRPE</sequence>
<reference evidence="1 2" key="1">
    <citation type="submission" date="2019-03" db="EMBL/GenBank/DDBJ databases">
        <title>Genomics of glacier-inhabiting Cryobacterium strains.</title>
        <authorList>
            <person name="Liu Q."/>
            <person name="Xin Y.-H."/>
        </authorList>
    </citation>
    <scope>NUCLEOTIDE SEQUENCE [LARGE SCALE GENOMIC DNA]</scope>
    <source>
        <strain evidence="1 2">MDB1-5</strain>
    </source>
</reference>
<comment type="caution">
    <text evidence="1">The sequence shown here is derived from an EMBL/GenBank/DDBJ whole genome shotgun (WGS) entry which is preliminary data.</text>
</comment>
<keyword evidence="2" id="KW-1185">Reference proteome</keyword>
<proteinExistence type="predicted"/>